<reference evidence="19 20" key="1">
    <citation type="submission" date="2015-07" db="EMBL/GenBank/DDBJ databases">
        <title>Comparative genomics of the Sigatoka disease complex on banana suggests a link between parallel evolutionary changes in Pseudocercospora fijiensis and Pseudocercospora eumusae and increased virulence on the banana host.</title>
        <authorList>
            <person name="Chang T.-C."/>
            <person name="Salvucci A."/>
            <person name="Crous P.W."/>
            <person name="Stergiopoulos I."/>
        </authorList>
    </citation>
    <scope>NUCLEOTIDE SEQUENCE [LARGE SCALE GENOMIC DNA]</scope>
    <source>
        <strain evidence="19 20">CBS 116634</strain>
    </source>
</reference>
<feature type="region of interest" description="Disordered" evidence="14">
    <location>
        <begin position="390"/>
        <end position="445"/>
    </location>
</feature>
<comment type="similarity">
    <text evidence="13">Belongs to the SAT4 family.</text>
</comment>
<evidence type="ECO:0000256" key="6">
    <source>
        <dbReference type="ARBA" id="ARBA00022622"/>
    </source>
</evidence>
<dbReference type="OrthoDB" id="5278984at2759"/>
<proteinExistence type="inferred from homology"/>
<evidence type="ECO:0000256" key="14">
    <source>
        <dbReference type="SAM" id="MobiDB-lite"/>
    </source>
</evidence>
<sequence>MAQTTTKLSICLLFFLTIQWTSATTARPPEEENDISPLNPRSFNVTAALALPPCVQACGQQILPLYACLPGDPCYCNRNGPVQTSLKKCVKSKCTSISTRLAGEKFTSDTCNYPKPDLGPTTRDTADTLFSLATFFVATRMLSRWKRMGGAGYWWDDFVAGLLYLPTVGLLVVTHFTVENGSGQDVWQLNVERITKYMEWFLVGQVMVFIVMFGAKISILFLYLRIWPLDFRRWDFFRIACKITIVVLAMALVSSGLTVIFSCRPIDAYWKLGLRPTSYCIHSTILHYSYAGINLILDLIVLGLPIKSVIATFLVGGLATACSVMRVYYLYETFGTTNVTHDFSHAGLWGVIELNASVITCCMPPTAGLAKRLWQKMCKTCSYKHSIQSLPSSRTDQTDYSGGTHIGRGDGHVPEQEKSSSIQVEKGGSWCESVGSGSRNDSDQC</sequence>
<keyword evidence="5" id="KW-0964">Secreted</keyword>
<feature type="compositionally biased region" description="Polar residues" evidence="14">
    <location>
        <begin position="390"/>
        <end position="401"/>
    </location>
</feature>
<gene>
    <name evidence="19" type="ORF">AC579_2002</name>
</gene>
<keyword evidence="20" id="KW-1185">Reference proteome</keyword>
<keyword evidence="6" id="KW-0336">GPI-anchor</keyword>
<dbReference type="Pfam" id="PF05730">
    <property type="entry name" value="CFEM"/>
    <property type="match status" value="1"/>
</dbReference>
<evidence type="ECO:0000259" key="17">
    <source>
        <dbReference type="Pfam" id="PF05730"/>
    </source>
</evidence>
<feature type="chain" id="PRO_5007297681" evidence="16">
    <location>
        <begin position="24"/>
        <end position="445"/>
    </location>
</feature>
<evidence type="ECO:0000259" key="18">
    <source>
        <dbReference type="Pfam" id="PF20684"/>
    </source>
</evidence>
<comment type="caution">
    <text evidence="19">The sequence shown here is derived from an EMBL/GenBank/DDBJ whole genome shotgun (WGS) entry which is preliminary data.</text>
</comment>
<keyword evidence="9 15" id="KW-1133">Transmembrane helix</keyword>
<feature type="transmembrane region" description="Helical" evidence="15">
    <location>
        <begin position="309"/>
        <end position="329"/>
    </location>
</feature>
<dbReference type="InterPro" id="IPR052337">
    <property type="entry name" value="SAT4-like"/>
</dbReference>
<feature type="transmembrane region" description="Helical" evidence="15">
    <location>
        <begin position="198"/>
        <end position="224"/>
    </location>
</feature>
<feature type="transmembrane region" description="Helical" evidence="15">
    <location>
        <begin position="281"/>
        <end position="302"/>
    </location>
</feature>
<evidence type="ECO:0000256" key="1">
    <source>
        <dbReference type="ARBA" id="ARBA00004141"/>
    </source>
</evidence>
<dbReference type="AlphaFoldDB" id="A0A139IRD2"/>
<feature type="compositionally biased region" description="Basic and acidic residues" evidence="14">
    <location>
        <begin position="407"/>
        <end position="418"/>
    </location>
</feature>
<keyword evidence="10 15" id="KW-0472">Membrane</keyword>
<dbReference type="EMBL" id="LFZO01000025">
    <property type="protein sequence ID" value="KXT17116.1"/>
    <property type="molecule type" value="Genomic_DNA"/>
</dbReference>
<evidence type="ECO:0000256" key="13">
    <source>
        <dbReference type="ARBA" id="ARBA00038359"/>
    </source>
</evidence>
<evidence type="ECO:0000256" key="5">
    <source>
        <dbReference type="ARBA" id="ARBA00022525"/>
    </source>
</evidence>
<comment type="subcellular location">
    <subcellularLocation>
        <location evidence="2">Membrane</location>
        <topology evidence="2">Lipid-anchor</topology>
        <topology evidence="2">GPI-anchor</topology>
    </subcellularLocation>
    <subcellularLocation>
        <location evidence="1">Membrane</location>
        <topology evidence="1">Multi-pass membrane protein</topology>
    </subcellularLocation>
    <subcellularLocation>
        <location evidence="3">Secreted</location>
    </subcellularLocation>
</comment>
<feature type="domain" description="CFEM" evidence="17">
    <location>
        <begin position="50"/>
        <end position="112"/>
    </location>
</feature>
<feature type="transmembrane region" description="Helical" evidence="15">
    <location>
        <begin position="236"/>
        <end position="261"/>
    </location>
</feature>
<evidence type="ECO:0000256" key="7">
    <source>
        <dbReference type="ARBA" id="ARBA00022692"/>
    </source>
</evidence>
<keyword evidence="12" id="KW-0449">Lipoprotein</keyword>
<evidence type="ECO:0000256" key="8">
    <source>
        <dbReference type="ARBA" id="ARBA00022729"/>
    </source>
</evidence>
<feature type="transmembrane region" description="Helical" evidence="15">
    <location>
        <begin position="154"/>
        <end position="178"/>
    </location>
</feature>
<evidence type="ECO:0000256" key="16">
    <source>
        <dbReference type="SAM" id="SignalP"/>
    </source>
</evidence>
<dbReference type="GO" id="GO:0098552">
    <property type="term" value="C:side of membrane"/>
    <property type="evidence" value="ECO:0007669"/>
    <property type="project" value="UniProtKB-KW"/>
</dbReference>
<keyword evidence="11" id="KW-1015">Disulfide bond</keyword>
<name>A0A139IRD2_9PEZI</name>
<evidence type="ECO:0000256" key="15">
    <source>
        <dbReference type="SAM" id="Phobius"/>
    </source>
</evidence>
<feature type="domain" description="Rhodopsin" evidence="18">
    <location>
        <begin position="140"/>
        <end position="370"/>
    </location>
</feature>
<evidence type="ECO:0000256" key="4">
    <source>
        <dbReference type="ARBA" id="ARBA00010031"/>
    </source>
</evidence>
<comment type="similarity">
    <text evidence="4">Belongs to the RBT5 family.</text>
</comment>
<accession>A0A139IRD2</accession>
<evidence type="ECO:0000313" key="20">
    <source>
        <dbReference type="Proteomes" id="UP000073492"/>
    </source>
</evidence>
<dbReference type="Pfam" id="PF20684">
    <property type="entry name" value="Fung_rhodopsin"/>
    <property type="match status" value="1"/>
</dbReference>
<feature type="signal peptide" evidence="16">
    <location>
        <begin position="1"/>
        <end position="23"/>
    </location>
</feature>
<evidence type="ECO:0000256" key="11">
    <source>
        <dbReference type="ARBA" id="ARBA00023157"/>
    </source>
</evidence>
<dbReference type="Proteomes" id="UP000073492">
    <property type="component" value="Unassembled WGS sequence"/>
</dbReference>
<evidence type="ECO:0000256" key="2">
    <source>
        <dbReference type="ARBA" id="ARBA00004589"/>
    </source>
</evidence>
<evidence type="ECO:0000256" key="9">
    <source>
        <dbReference type="ARBA" id="ARBA00022989"/>
    </source>
</evidence>
<evidence type="ECO:0000256" key="10">
    <source>
        <dbReference type="ARBA" id="ARBA00023136"/>
    </source>
</evidence>
<dbReference type="InterPro" id="IPR049326">
    <property type="entry name" value="Rhodopsin_dom_fungi"/>
</dbReference>
<keyword evidence="8 16" id="KW-0732">Signal</keyword>
<dbReference type="GO" id="GO:0005576">
    <property type="term" value="C:extracellular region"/>
    <property type="evidence" value="ECO:0007669"/>
    <property type="project" value="UniProtKB-SubCell"/>
</dbReference>
<organism evidence="19 20">
    <name type="scientific">Pseudocercospora musae</name>
    <dbReference type="NCBI Taxonomy" id="113226"/>
    <lineage>
        <taxon>Eukaryota</taxon>
        <taxon>Fungi</taxon>
        <taxon>Dikarya</taxon>
        <taxon>Ascomycota</taxon>
        <taxon>Pezizomycotina</taxon>
        <taxon>Dothideomycetes</taxon>
        <taxon>Dothideomycetidae</taxon>
        <taxon>Mycosphaerellales</taxon>
        <taxon>Mycosphaerellaceae</taxon>
        <taxon>Pseudocercospora</taxon>
    </lineage>
</organism>
<dbReference type="PANTHER" id="PTHR33048:SF47">
    <property type="entry name" value="INTEGRAL MEMBRANE PROTEIN-RELATED"/>
    <property type="match status" value="1"/>
</dbReference>
<dbReference type="InterPro" id="IPR008427">
    <property type="entry name" value="Extracellular_membr_CFEM_dom"/>
</dbReference>
<dbReference type="PANTHER" id="PTHR33048">
    <property type="entry name" value="PTH11-LIKE INTEGRAL MEMBRANE PROTEIN (AFU_ORTHOLOGUE AFUA_5G11245)"/>
    <property type="match status" value="1"/>
</dbReference>
<keyword evidence="7 15" id="KW-0812">Transmembrane</keyword>
<feature type="transmembrane region" description="Helical" evidence="15">
    <location>
        <begin position="349"/>
        <end position="370"/>
    </location>
</feature>
<evidence type="ECO:0000313" key="19">
    <source>
        <dbReference type="EMBL" id="KXT17116.1"/>
    </source>
</evidence>
<evidence type="ECO:0000256" key="12">
    <source>
        <dbReference type="ARBA" id="ARBA00023288"/>
    </source>
</evidence>
<evidence type="ECO:0000256" key="3">
    <source>
        <dbReference type="ARBA" id="ARBA00004613"/>
    </source>
</evidence>
<protein>
    <submittedName>
        <fullName evidence="19">Uncharacterized protein</fullName>
    </submittedName>
</protein>
<keyword evidence="6" id="KW-0325">Glycoprotein</keyword>